<keyword evidence="3" id="KW-1185">Reference proteome</keyword>
<evidence type="ECO:0000256" key="1">
    <source>
        <dbReference type="SAM" id="MobiDB-lite"/>
    </source>
</evidence>
<organism evidence="2 3">
    <name type="scientific">Brachionus calyciflorus</name>
    <dbReference type="NCBI Taxonomy" id="104777"/>
    <lineage>
        <taxon>Eukaryota</taxon>
        <taxon>Metazoa</taxon>
        <taxon>Spiralia</taxon>
        <taxon>Gnathifera</taxon>
        <taxon>Rotifera</taxon>
        <taxon>Eurotatoria</taxon>
        <taxon>Monogononta</taxon>
        <taxon>Pseudotrocha</taxon>
        <taxon>Ploima</taxon>
        <taxon>Brachionidae</taxon>
        <taxon>Brachionus</taxon>
    </lineage>
</organism>
<dbReference type="Proteomes" id="UP000663879">
    <property type="component" value="Unassembled WGS sequence"/>
</dbReference>
<sequence length="415" mass="47832">MEKTRQYNVAETIEPRPMTSKQASLLVTISNEGDEDGGQVGMKGSPETKKTGRPPKRTKTEGRSVVEVESLVGLSSGSVSKTEPALRNTSIHLVKFSICVFNGEESDDFDRWFDENESKTPNIQKESTKLFKSFMSGKARSFMDGLLADDLPFDEMVDGMRRIFTLAIDNKNKLNTEEIKVYSLSTPTENSSEITEDLKNKIESERHNSWQQILTMTFPEVRKKAYRNDAAIRIYISFFERSNKTARSEKSTEERNKEIDYRVEPSAPYKTSSSEYVPTPININPNRTQTNELLINNSDLRYSNKTITKEMDTDHLNNGKYYKNTPKLSDFTNIKPDSTLELVKFVAELASKGKNKINKEYWIRAQLAPLKHRENMAFENFVNKFYMLTNMTPFMAEEEKLFHFREGLREQTKKE</sequence>
<dbReference type="AlphaFoldDB" id="A0A814CXC0"/>
<gene>
    <name evidence="2" type="ORF">OXX778_LOCUS13684</name>
</gene>
<reference evidence="2" key="1">
    <citation type="submission" date="2021-02" db="EMBL/GenBank/DDBJ databases">
        <authorList>
            <person name="Nowell W R."/>
        </authorList>
    </citation>
    <scope>NUCLEOTIDE SEQUENCE</scope>
    <source>
        <strain evidence="2">Ploen Becks lab</strain>
    </source>
</reference>
<proteinExistence type="predicted"/>
<evidence type="ECO:0000313" key="3">
    <source>
        <dbReference type="Proteomes" id="UP000663879"/>
    </source>
</evidence>
<feature type="region of interest" description="Disordered" evidence="1">
    <location>
        <begin position="1"/>
        <end position="63"/>
    </location>
</feature>
<feature type="non-terminal residue" evidence="2">
    <location>
        <position position="1"/>
    </location>
</feature>
<name>A0A814CXC0_9BILA</name>
<feature type="compositionally biased region" description="Polar residues" evidence="1">
    <location>
        <begin position="19"/>
        <end position="31"/>
    </location>
</feature>
<evidence type="ECO:0000313" key="2">
    <source>
        <dbReference type="EMBL" id="CAF0945935.1"/>
    </source>
</evidence>
<accession>A0A814CXC0</accession>
<dbReference type="EMBL" id="CAJNOC010002673">
    <property type="protein sequence ID" value="CAF0945935.1"/>
    <property type="molecule type" value="Genomic_DNA"/>
</dbReference>
<protein>
    <submittedName>
        <fullName evidence="2">Uncharacterized protein</fullName>
    </submittedName>
</protein>
<comment type="caution">
    <text evidence="2">The sequence shown here is derived from an EMBL/GenBank/DDBJ whole genome shotgun (WGS) entry which is preliminary data.</text>
</comment>